<gene>
    <name evidence="1" type="ORF">N3K66_007035</name>
</gene>
<dbReference type="EMBL" id="CM047945">
    <property type="protein sequence ID" value="KAI9898675.1"/>
    <property type="molecule type" value="Genomic_DNA"/>
</dbReference>
<dbReference type="Proteomes" id="UP001163324">
    <property type="component" value="Chromosome 6"/>
</dbReference>
<comment type="caution">
    <text evidence="1">The sequence shown here is derived from an EMBL/GenBank/DDBJ whole genome shotgun (WGS) entry which is preliminary data.</text>
</comment>
<evidence type="ECO:0000313" key="1">
    <source>
        <dbReference type="EMBL" id="KAI9898675.1"/>
    </source>
</evidence>
<organism evidence="1 2">
    <name type="scientific">Trichothecium roseum</name>
    <dbReference type="NCBI Taxonomy" id="47278"/>
    <lineage>
        <taxon>Eukaryota</taxon>
        <taxon>Fungi</taxon>
        <taxon>Dikarya</taxon>
        <taxon>Ascomycota</taxon>
        <taxon>Pezizomycotina</taxon>
        <taxon>Sordariomycetes</taxon>
        <taxon>Hypocreomycetidae</taxon>
        <taxon>Hypocreales</taxon>
        <taxon>Hypocreales incertae sedis</taxon>
        <taxon>Trichothecium</taxon>
    </lineage>
</organism>
<sequence>MAITTTPDGVSVVDILEDYKFNPLLLERISVRKAKPPPLHLADPDPSWPATFSLLSSTIRTALQGSSGGGDGGEEGEGERKGGGFISIRHVGSTSVPGLPAKPVIDIDLVVPDVADEPSYVPHLEAAGFQFLIREPHWHGHRFFCSLEPLPPCNLHVWPPRCPEVERHRVFRDWLARSEDDRRLYLEAKRGAVSATVEENGDVMAYNKRKEDVIRGILRRAFQDAGYLE</sequence>
<keyword evidence="2" id="KW-1185">Reference proteome</keyword>
<reference evidence="1" key="1">
    <citation type="submission" date="2022-10" db="EMBL/GenBank/DDBJ databases">
        <title>Complete Genome of Trichothecium roseum strain YXFP-22015, a Plant Pathogen Isolated from Citrus.</title>
        <authorList>
            <person name="Wang Y."/>
            <person name="Zhu L."/>
        </authorList>
    </citation>
    <scope>NUCLEOTIDE SEQUENCE</scope>
    <source>
        <strain evidence="1">YXFP-22015</strain>
    </source>
</reference>
<name>A0ACC0UYP7_9HYPO</name>
<protein>
    <submittedName>
        <fullName evidence="1">Uncharacterized protein</fullName>
    </submittedName>
</protein>
<proteinExistence type="predicted"/>
<evidence type="ECO:0000313" key="2">
    <source>
        <dbReference type="Proteomes" id="UP001163324"/>
    </source>
</evidence>
<accession>A0ACC0UYP7</accession>